<feature type="transmembrane region" description="Helical" evidence="1">
    <location>
        <begin position="326"/>
        <end position="345"/>
    </location>
</feature>
<dbReference type="SUPFAM" id="SSF53474">
    <property type="entry name" value="alpha/beta-Hydrolases"/>
    <property type="match status" value="1"/>
</dbReference>
<evidence type="ECO:0000313" key="3">
    <source>
        <dbReference type="Proteomes" id="UP000040576"/>
    </source>
</evidence>
<sequence>MVYSDEELKIATDLAYMDFHVALEQLEGEVTVAEAIKYIIHHNHENLSSKDVKHYEKVIEKIEKIEAINNNKWKIADYKNDNEEGQTGFYGIVIDTGDGHIVSFRGSEDILDLQHVKQDWVNADLALVNSTLTKQQQKVNEFLAEINESDYITKYDNIAFTGHSLGGNLSVHGTIMSTFYENIFPRVRQSVNFDGPGFSKEYFEHYKEQIDVMNQVLDDNFRHYQWSVVGSILEPVPGIYCETLATKKKDGIFDKIVNFAIMEHSTENLKFDPSGKAYRGEKSKYEYTVGKFTEFVDTLPEKLGNVLVDVFGGVLIVSAWVSDNKLVKAVLIGGVALGVTTFLIVAGPQAIFSATLALAGSITLAVAAIYLLVTRGADMEVFIETVLELAKEIGKGFGKAFKWTNDKINQLIDFMSTKVSQIRDWFNHVMKSYGYAVATPVIEVNTDKLRHYAERLENVRKRLQNLDADMNSLYFTNGFLDLLDIIRANRLPNSMKLKFYINYLEDTAEAFEKAERNIMEQV</sequence>
<organism evidence="2 3">
    <name type="scientific">Caldibacillus thermoamylovorans</name>
    <dbReference type="NCBI Taxonomy" id="35841"/>
    <lineage>
        <taxon>Bacteria</taxon>
        <taxon>Bacillati</taxon>
        <taxon>Bacillota</taxon>
        <taxon>Bacilli</taxon>
        <taxon>Bacillales</taxon>
        <taxon>Bacillaceae</taxon>
        <taxon>Caldibacillus</taxon>
    </lineage>
</organism>
<feature type="transmembrane region" description="Helical" evidence="1">
    <location>
        <begin position="303"/>
        <end position="321"/>
    </location>
</feature>
<proteinExistence type="predicted"/>
<dbReference type="Pfam" id="PF11187">
    <property type="entry name" value="Mbeg1-like"/>
    <property type="match status" value="1"/>
</dbReference>
<dbReference type="Proteomes" id="UP000040576">
    <property type="component" value="Unassembled WGS sequence"/>
</dbReference>
<keyword evidence="1" id="KW-1133">Transmembrane helix</keyword>
<accession>A0A090J5R1</accession>
<dbReference type="RefSeq" id="WP_034773536.1">
    <property type="nucleotide sequence ID" value="NZ_CCRF01000103.1"/>
</dbReference>
<name>A0A090J5R1_9BACI</name>
<dbReference type="InterPro" id="IPR024499">
    <property type="entry name" value="Mbeg1-like"/>
</dbReference>
<evidence type="ECO:0000313" key="2">
    <source>
        <dbReference type="EMBL" id="CEE03255.1"/>
    </source>
</evidence>
<dbReference type="Gene3D" id="3.40.50.1820">
    <property type="entry name" value="alpha/beta hydrolase"/>
    <property type="match status" value="1"/>
</dbReference>
<dbReference type="EMBL" id="CCRF01000103">
    <property type="protein sequence ID" value="CEE03255.1"/>
    <property type="molecule type" value="Genomic_DNA"/>
</dbReference>
<dbReference type="InterPro" id="IPR029058">
    <property type="entry name" value="AB_hydrolase_fold"/>
</dbReference>
<gene>
    <name evidence="2" type="ORF">BT1A1_3474</name>
</gene>
<feature type="transmembrane region" description="Helical" evidence="1">
    <location>
        <begin position="351"/>
        <end position="373"/>
    </location>
</feature>
<keyword evidence="1" id="KW-0812">Transmembrane</keyword>
<dbReference type="AlphaFoldDB" id="A0A090J5R1"/>
<keyword evidence="3" id="KW-1185">Reference proteome</keyword>
<keyword evidence="1" id="KW-0472">Membrane</keyword>
<protein>
    <submittedName>
        <fullName evidence="2">Uncharacterized protein</fullName>
    </submittedName>
</protein>
<reference evidence="2 3" key="1">
    <citation type="submission" date="2014-07" db="EMBL/GenBank/DDBJ databases">
        <authorList>
            <person name="Wibberg Daniel"/>
        </authorList>
    </citation>
    <scope>NUCLEOTIDE SEQUENCE [LARGE SCALE GENOMIC DNA]</scope>
</reference>
<evidence type="ECO:0000256" key="1">
    <source>
        <dbReference type="SAM" id="Phobius"/>
    </source>
</evidence>